<gene>
    <name evidence="2" type="ORF">AVDCRST_MAG04-1910</name>
</gene>
<dbReference type="EMBL" id="CADCTL010000129">
    <property type="protein sequence ID" value="CAA9246883.1"/>
    <property type="molecule type" value="Genomic_DNA"/>
</dbReference>
<sequence>DRGPGFRAEPSRRGSPRRDPAGPARRLRRGGRGSGGDHGDGAGDQPR</sequence>
<protein>
    <submittedName>
        <fullName evidence="2">Uncharacterized protein</fullName>
    </submittedName>
</protein>
<feature type="compositionally biased region" description="Basic and acidic residues" evidence="1">
    <location>
        <begin position="1"/>
        <end position="20"/>
    </location>
</feature>
<feature type="compositionally biased region" description="Basic and acidic residues" evidence="1">
    <location>
        <begin position="35"/>
        <end position="47"/>
    </location>
</feature>
<reference evidence="2" key="1">
    <citation type="submission" date="2020-02" db="EMBL/GenBank/DDBJ databases">
        <authorList>
            <person name="Meier V. D."/>
        </authorList>
    </citation>
    <scope>NUCLEOTIDE SEQUENCE</scope>
    <source>
        <strain evidence="2">AVDCRST_MAG04</strain>
    </source>
</reference>
<feature type="non-terminal residue" evidence="2">
    <location>
        <position position="47"/>
    </location>
</feature>
<name>A0A6J4ID33_9PROT</name>
<feature type="region of interest" description="Disordered" evidence="1">
    <location>
        <begin position="1"/>
        <end position="47"/>
    </location>
</feature>
<evidence type="ECO:0000313" key="2">
    <source>
        <dbReference type="EMBL" id="CAA9246883.1"/>
    </source>
</evidence>
<evidence type="ECO:0000256" key="1">
    <source>
        <dbReference type="SAM" id="MobiDB-lite"/>
    </source>
</evidence>
<dbReference type="AlphaFoldDB" id="A0A6J4ID33"/>
<organism evidence="2">
    <name type="scientific">uncultured Acetobacteraceae bacterium</name>
    <dbReference type="NCBI Taxonomy" id="169975"/>
    <lineage>
        <taxon>Bacteria</taxon>
        <taxon>Pseudomonadati</taxon>
        <taxon>Pseudomonadota</taxon>
        <taxon>Alphaproteobacteria</taxon>
        <taxon>Acetobacterales</taxon>
        <taxon>Acetobacteraceae</taxon>
        <taxon>environmental samples</taxon>
    </lineage>
</organism>
<accession>A0A6J4ID33</accession>
<proteinExistence type="predicted"/>
<feature type="non-terminal residue" evidence="2">
    <location>
        <position position="1"/>
    </location>
</feature>